<evidence type="ECO:0000313" key="1">
    <source>
        <dbReference type="Proteomes" id="UP000887579"/>
    </source>
</evidence>
<dbReference type="Proteomes" id="UP000887579">
    <property type="component" value="Unplaced"/>
</dbReference>
<accession>A0AC34FUH0</accession>
<organism evidence="1 2">
    <name type="scientific">Panagrolaimus sp. ES5</name>
    <dbReference type="NCBI Taxonomy" id="591445"/>
    <lineage>
        <taxon>Eukaryota</taxon>
        <taxon>Metazoa</taxon>
        <taxon>Ecdysozoa</taxon>
        <taxon>Nematoda</taxon>
        <taxon>Chromadorea</taxon>
        <taxon>Rhabditida</taxon>
        <taxon>Tylenchina</taxon>
        <taxon>Panagrolaimomorpha</taxon>
        <taxon>Panagrolaimoidea</taxon>
        <taxon>Panagrolaimidae</taxon>
        <taxon>Panagrolaimus</taxon>
    </lineage>
</organism>
<dbReference type="WBParaSite" id="ES5_v2.g21009.t1">
    <property type="protein sequence ID" value="ES5_v2.g21009.t1"/>
    <property type="gene ID" value="ES5_v2.g21009"/>
</dbReference>
<name>A0AC34FUH0_9BILA</name>
<sequence>MSPHSDYRYVPSCDIQKPVIIRISSLLGSFDQCYNGRRPLPSDMCIRVAVYCSGRRVGPEVQTEYRPPGPTTLRGSTERHKWGETLELPIRYSELSKDAFLLITLWAADRNHGEVSDKL</sequence>
<reference evidence="2" key="1">
    <citation type="submission" date="2022-11" db="UniProtKB">
        <authorList>
            <consortium name="WormBaseParasite"/>
        </authorList>
    </citation>
    <scope>IDENTIFICATION</scope>
</reference>
<evidence type="ECO:0000313" key="2">
    <source>
        <dbReference type="WBParaSite" id="ES5_v2.g21009.t1"/>
    </source>
</evidence>
<protein>
    <submittedName>
        <fullName evidence="2">C2 PI3K-type domain-containing protein</fullName>
    </submittedName>
</protein>
<proteinExistence type="predicted"/>